<sequence length="209" mass="23306">MDILEKLTWRYATKKFNPEKKLAEAQLTRILKATSLSASSYGLQPYKIIVVTDPVVREQLKAVSWNQGQITDASHLVIFARYDNLQEQHVEQYISNIASTRQMERAQLSRFEDIVKGTVSRLNSEAAAAWTGKQAYLALGTLLTACAADGIDACPMEGFNAAAYDEILGLKEKNLRTVVLAAIGFRADEDGMQHAKKVRKPLEDFVELV</sequence>
<dbReference type="PANTHER" id="PTHR43673:SF2">
    <property type="entry name" value="NITROREDUCTASE"/>
    <property type="match status" value="1"/>
</dbReference>
<feature type="domain" description="Nitroreductase" evidence="7">
    <location>
        <begin position="8"/>
        <end position="184"/>
    </location>
</feature>
<keyword evidence="6" id="KW-0560">Oxidoreductase</keyword>
<evidence type="ECO:0000256" key="5">
    <source>
        <dbReference type="ARBA" id="ARBA00022857"/>
    </source>
</evidence>
<dbReference type="InterPro" id="IPR000415">
    <property type="entry name" value="Nitroreductase-like"/>
</dbReference>
<accession>A0A3N4PYM6</accession>
<dbReference type="SUPFAM" id="SSF55469">
    <property type="entry name" value="FMN-dependent nitroreductase-like"/>
    <property type="match status" value="1"/>
</dbReference>
<keyword evidence="4" id="KW-0288">FMN</keyword>
<proteinExistence type="inferred from homology"/>
<evidence type="ECO:0000256" key="3">
    <source>
        <dbReference type="ARBA" id="ARBA00022630"/>
    </source>
</evidence>
<dbReference type="AlphaFoldDB" id="A0A3N4PYM6"/>
<dbReference type="InterPro" id="IPR033878">
    <property type="entry name" value="NfsB-like"/>
</dbReference>
<name>A0A3N4PYM6_9BACT</name>
<protein>
    <submittedName>
        <fullName evidence="8">NAD(P)H-dependent oxidoreductase</fullName>
    </submittedName>
</protein>
<evidence type="ECO:0000256" key="6">
    <source>
        <dbReference type="ARBA" id="ARBA00023002"/>
    </source>
</evidence>
<evidence type="ECO:0000313" key="9">
    <source>
        <dbReference type="Proteomes" id="UP000278351"/>
    </source>
</evidence>
<comment type="caution">
    <text evidence="8">The sequence shown here is derived from an EMBL/GenBank/DDBJ whole genome shotgun (WGS) entry which is preliminary data.</text>
</comment>
<dbReference type="OrthoDB" id="9809288at2"/>
<evidence type="ECO:0000256" key="4">
    <source>
        <dbReference type="ARBA" id="ARBA00022643"/>
    </source>
</evidence>
<dbReference type="Gene3D" id="3.40.109.10">
    <property type="entry name" value="NADH Oxidase"/>
    <property type="match status" value="1"/>
</dbReference>
<dbReference type="Proteomes" id="UP000278351">
    <property type="component" value="Unassembled WGS sequence"/>
</dbReference>
<evidence type="ECO:0000256" key="2">
    <source>
        <dbReference type="ARBA" id="ARBA00007118"/>
    </source>
</evidence>
<dbReference type="GO" id="GO:0016491">
    <property type="term" value="F:oxidoreductase activity"/>
    <property type="evidence" value="ECO:0007669"/>
    <property type="project" value="UniProtKB-KW"/>
</dbReference>
<dbReference type="Pfam" id="PF00881">
    <property type="entry name" value="Nitroreductase"/>
    <property type="match status" value="1"/>
</dbReference>
<comment type="similarity">
    <text evidence="2">Belongs to the nitroreductase family.</text>
</comment>
<keyword evidence="9" id="KW-1185">Reference proteome</keyword>
<dbReference type="EMBL" id="RPDH01000001">
    <property type="protein sequence ID" value="RPE13923.1"/>
    <property type="molecule type" value="Genomic_DNA"/>
</dbReference>
<dbReference type="RefSeq" id="WP_123846438.1">
    <property type="nucleotide sequence ID" value="NZ_RPDH01000001.1"/>
</dbReference>
<organism evidence="8 9">
    <name type="scientific">Chitinophaga lutea</name>
    <dbReference type="NCBI Taxonomy" id="2488634"/>
    <lineage>
        <taxon>Bacteria</taxon>
        <taxon>Pseudomonadati</taxon>
        <taxon>Bacteroidota</taxon>
        <taxon>Chitinophagia</taxon>
        <taxon>Chitinophagales</taxon>
        <taxon>Chitinophagaceae</taxon>
        <taxon>Chitinophaga</taxon>
    </lineage>
</organism>
<reference evidence="8 9" key="1">
    <citation type="submission" date="2018-11" db="EMBL/GenBank/DDBJ databases">
        <title>Chitinophaga lutea sp.nov., isolate from arsenic contaminated soil.</title>
        <authorList>
            <person name="Zong Y."/>
        </authorList>
    </citation>
    <scope>NUCLEOTIDE SEQUENCE [LARGE SCALE GENOMIC DNA]</scope>
    <source>
        <strain evidence="8 9">ZY74</strain>
    </source>
</reference>
<keyword evidence="3" id="KW-0285">Flavoprotein</keyword>
<gene>
    <name evidence="8" type="ORF">EGT74_10545</name>
</gene>
<keyword evidence="5" id="KW-0521">NADP</keyword>
<dbReference type="PANTHER" id="PTHR43673">
    <property type="entry name" value="NAD(P)H NITROREDUCTASE YDGI-RELATED"/>
    <property type="match status" value="1"/>
</dbReference>
<dbReference type="CDD" id="cd02149">
    <property type="entry name" value="NfsB-like"/>
    <property type="match status" value="1"/>
</dbReference>
<evidence type="ECO:0000256" key="1">
    <source>
        <dbReference type="ARBA" id="ARBA00001917"/>
    </source>
</evidence>
<evidence type="ECO:0000259" key="7">
    <source>
        <dbReference type="Pfam" id="PF00881"/>
    </source>
</evidence>
<evidence type="ECO:0000313" key="8">
    <source>
        <dbReference type="EMBL" id="RPE13923.1"/>
    </source>
</evidence>
<dbReference type="InterPro" id="IPR029479">
    <property type="entry name" value="Nitroreductase"/>
</dbReference>
<comment type="cofactor">
    <cofactor evidence="1">
        <name>FMN</name>
        <dbReference type="ChEBI" id="CHEBI:58210"/>
    </cofactor>
</comment>